<feature type="transmembrane region" description="Helical" evidence="6">
    <location>
        <begin position="236"/>
        <end position="265"/>
    </location>
</feature>
<sequence length="267" mass="27242">MTVISLQRSHFDATAPLARANPVAKLVASTVIAFGLLLSVDVVTAGTALVLELLVLPLAGLTLVALLRRSVVVLLGAVPAGVAAVLFGVDSGATLLDLGPISITEGSLASGVAISLRILAIGLPGIILLSTTDPTDLADGLAQVLRLPSRVTLAALAATRLLGVMAADWRSMSLARRARGLGGDGPVGAVRAAAGQVFALLVLAIRRSTVLATTMESRGFGTDQPRTWARESRLHWVDVVVVLGSVVLIAVAIAAGVAAGTWHLLLT</sequence>
<dbReference type="InterPro" id="IPR051611">
    <property type="entry name" value="ECF_transporter_component"/>
</dbReference>
<keyword evidence="3 6" id="KW-0812">Transmembrane</keyword>
<feature type="transmembrane region" description="Helical" evidence="6">
    <location>
        <begin position="108"/>
        <end position="131"/>
    </location>
</feature>
<comment type="caution">
    <text evidence="7">The sequence shown here is derived from an EMBL/GenBank/DDBJ whole genome shotgun (WGS) entry which is preliminary data.</text>
</comment>
<dbReference type="RefSeq" id="WP_345716347.1">
    <property type="nucleotide sequence ID" value="NZ_BAABFP010000004.1"/>
</dbReference>
<protein>
    <submittedName>
        <fullName evidence="7">Energy-coupling factor transporter transmembrane component T family protein</fullName>
    </submittedName>
</protein>
<feature type="transmembrane region" description="Helical" evidence="6">
    <location>
        <begin position="71"/>
        <end position="96"/>
    </location>
</feature>
<evidence type="ECO:0000256" key="4">
    <source>
        <dbReference type="ARBA" id="ARBA00022989"/>
    </source>
</evidence>
<gene>
    <name evidence="7" type="ORF">ACFQDO_10480</name>
</gene>
<evidence type="ECO:0000313" key="8">
    <source>
        <dbReference type="Proteomes" id="UP001596189"/>
    </source>
</evidence>
<comment type="subcellular location">
    <subcellularLocation>
        <location evidence="1">Membrane</location>
        <topology evidence="1">Multi-pass membrane protein</topology>
    </subcellularLocation>
</comment>
<dbReference type="Proteomes" id="UP001596189">
    <property type="component" value="Unassembled WGS sequence"/>
</dbReference>
<keyword evidence="8" id="KW-1185">Reference proteome</keyword>
<accession>A0ABW1JFF6</accession>
<reference evidence="8" key="1">
    <citation type="journal article" date="2019" name="Int. J. Syst. Evol. Microbiol.">
        <title>The Global Catalogue of Microorganisms (GCM) 10K type strain sequencing project: providing services to taxonomists for standard genome sequencing and annotation.</title>
        <authorList>
            <consortium name="The Broad Institute Genomics Platform"/>
            <consortium name="The Broad Institute Genome Sequencing Center for Infectious Disease"/>
            <person name="Wu L."/>
            <person name="Ma J."/>
        </authorList>
    </citation>
    <scope>NUCLEOTIDE SEQUENCE [LARGE SCALE GENOMIC DNA]</scope>
    <source>
        <strain evidence="8">KACC 14249</strain>
    </source>
</reference>
<evidence type="ECO:0000256" key="1">
    <source>
        <dbReference type="ARBA" id="ARBA00004141"/>
    </source>
</evidence>
<dbReference type="InterPro" id="IPR003339">
    <property type="entry name" value="ABC/ECF_trnsptr_transmembrane"/>
</dbReference>
<keyword evidence="4 6" id="KW-1133">Transmembrane helix</keyword>
<dbReference type="CDD" id="cd16914">
    <property type="entry name" value="EcfT"/>
    <property type="match status" value="1"/>
</dbReference>
<keyword evidence="2" id="KW-1003">Cell membrane</keyword>
<dbReference type="PANTHER" id="PTHR34857:SF2">
    <property type="entry name" value="SLL0384 PROTEIN"/>
    <property type="match status" value="1"/>
</dbReference>
<keyword evidence="5 6" id="KW-0472">Membrane</keyword>
<proteinExistence type="predicted"/>
<dbReference type="EMBL" id="JBHSRD010000003">
    <property type="protein sequence ID" value="MFC6007554.1"/>
    <property type="molecule type" value="Genomic_DNA"/>
</dbReference>
<feature type="transmembrane region" description="Helical" evidence="6">
    <location>
        <begin position="26"/>
        <end position="51"/>
    </location>
</feature>
<evidence type="ECO:0000256" key="6">
    <source>
        <dbReference type="SAM" id="Phobius"/>
    </source>
</evidence>
<evidence type="ECO:0000256" key="3">
    <source>
        <dbReference type="ARBA" id="ARBA00022692"/>
    </source>
</evidence>
<evidence type="ECO:0000256" key="2">
    <source>
        <dbReference type="ARBA" id="ARBA00022475"/>
    </source>
</evidence>
<evidence type="ECO:0000256" key="5">
    <source>
        <dbReference type="ARBA" id="ARBA00023136"/>
    </source>
</evidence>
<evidence type="ECO:0000313" key="7">
    <source>
        <dbReference type="EMBL" id="MFC6007554.1"/>
    </source>
</evidence>
<dbReference type="PANTHER" id="PTHR34857">
    <property type="entry name" value="SLL0384 PROTEIN"/>
    <property type="match status" value="1"/>
</dbReference>
<organism evidence="7 8">
    <name type="scientific">Angustibacter luteus</name>
    <dbReference type="NCBI Taxonomy" id="658456"/>
    <lineage>
        <taxon>Bacteria</taxon>
        <taxon>Bacillati</taxon>
        <taxon>Actinomycetota</taxon>
        <taxon>Actinomycetes</taxon>
        <taxon>Kineosporiales</taxon>
        <taxon>Kineosporiaceae</taxon>
    </lineage>
</organism>
<dbReference type="Pfam" id="PF02361">
    <property type="entry name" value="CbiQ"/>
    <property type="match status" value="1"/>
</dbReference>
<name>A0ABW1JFF6_9ACTN</name>